<protein>
    <submittedName>
        <fullName evidence="1">Hydrolyase</fullName>
    </submittedName>
</protein>
<proteinExistence type="predicted"/>
<dbReference type="SFLD" id="SFLDG01129">
    <property type="entry name" value="C1.5:_HAD__Beta-PGM__Phosphata"/>
    <property type="match status" value="1"/>
</dbReference>
<dbReference type="InterPro" id="IPR006439">
    <property type="entry name" value="HAD-SF_hydro_IA"/>
</dbReference>
<dbReference type="RefSeq" id="WP_051905273.1">
    <property type="nucleotide sequence ID" value="NZ_CP011786.1"/>
</dbReference>
<dbReference type="PANTHER" id="PTHR18901">
    <property type="entry name" value="2-DEOXYGLUCOSE-6-PHOSPHATE PHOSPHATASE 2"/>
    <property type="match status" value="1"/>
</dbReference>
<name>A0A086Z0N7_9BIFI</name>
<dbReference type="PRINTS" id="PR00413">
    <property type="entry name" value="HADHALOGNASE"/>
</dbReference>
<dbReference type="OrthoDB" id="9797743at2"/>
<dbReference type="SUPFAM" id="SSF56784">
    <property type="entry name" value="HAD-like"/>
    <property type="match status" value="1"/>
</dbReference>
<dbReference type="CDD" id="cd07505">
    <property type="entry name" value="HAD_BPGM-like"/>
    <property type="match status" value="1"/>
</dbReference>
<accession>A0A086Z0N7</accession>
<dbReference type="PANTHER" id="PTHR18901:SF38">
    <property type="entry name" value="PSEUDOURIDINE-5'-PHOSPHATASE"/>
    <property type="match status" value="1"/>
</dbReference>
<dbReference type="EMBL" id="JGYK01000001">
    <property type="protein sequence ID" value="KFI40087.1"/>
    <property type="molecule type" value="Genomic_DNA"/>
</dbReference>
<dbReference type="KEGG" id="bact:AB656_02550"/>
<dbReference type="AlphaFoldDB" id="A0A086Z0N7"/>
<dbReference type="InterPro" id="IPR036412">
    <property type="entry name" value="HAD-like_sf"/>
</dbReference>
<dbReference type="SFLD" id="SFLDS00003">
    <property type="entry name" value="Haloacid_Dehalogenase"/>
    <property type="match status" value="1"/>
</dbReference>
<dbReference type="eggNOG" id="COG0637">
    <property type="taxonomic scope" value="Bacteria"/>
</dbReference>
<keyword evidence="2" id="KW-1185">Reference proteome</keyword>
<comment type="caution">
    <text evidence="1">The sequence shown here is derived from an EMBL/GenBank/DDBJ whole genome shotgun (WGS) entry which is preliminary data.</text>
</comment>
<dbReference type="Proteomes" id="UP000029015">
    <property type="component" value="Unassembled WGS sequence"/>
</dbReference>
<dbReference type="InterPro" id="IPR023214">
    <property type="entry name" value="HAD_sf"/>
</dbReference>
<keyword evidence="1" id="KW-0456">Lyase</keyword>
<dbReference type="STRING" id="1437605.AB656_02550"/>
<dbReference type="GO" id="GO:0016829">
    <property type="term" value="F:lyase activity"/>
    <property type="evidence" value="ECO:0007669"/>
    <property type="project" value="UniProtKB-KW"/>
</dbReference>
<dbReference type="NCBIfam" id="TIGR01509">
    <property type="entry name" value="HAD-SF-IA-v3"/>
    <property type="match status" value="1"/>
</dbReference>
<organism evidence="1 2">
    <name type="scientific">Bifidobacterium actinocoloniiforme DSM 22766</name>
    <dbReference type="NCBI Taxonomy" id="1437605"/>
    <lineage>
        <taxon>Bacteria</taxon>
        <taxon>Bacillati</taxon>
        <taxon>Actinomycetota</taxon>
        <taxon>Actinomycetes</taxon>
        <taxon>Bifidobacteriales</taxon>
        <taxon>Bifidobacteriaceae</taxon>
        <taxon>Bifidobacterium</taxon>
    </lineage>
</organism>
<dbReference type="PATRIC" id="fig|1437605.7.peg.525"/>
<sequence length="229" mass="24769">MGQSGRTDGCGLCNKGKGAIFDLDGTLLDSMGVWLEIDRRFFERRGLGMPADYASTVASMQTDAIARYTIDRFGLDERPQALVDEWENDARILYATAVKPKPHAVGYLRALKATGARLAVATSLPHSLRWVALEHAGMADCFDCACSVDDAGSVGKAEPDIYRLAARQLGVEPTDCTVFEDLLLALRSARSVGMKVWAVYDDSSASDWGRIQAVADGAIRDFSQAPACL</sequence>
<reference evidence="1 2" key="1">
    <citation type="submission" date="2014-03" db="EMBL/GenBank/DDBJ databases">
        <title>Genomics of Bifidobacteria.</title>
        <authorList>
            <person name="Ventura M."/>
            <person name="Milani C."/>
            <person name="Lugli G.A."/>
        </authorList>
    </citation>
    <scope>NUCLEOTIDE SEQUENCE [LARGE SCALE GENOMIC DNA]</scope>
    <source>
        <strain evidence="1 2">DSM 22766</strain>
    </source>
</reference>
<gene>
    <name evidence="1" type="ORF">BACT_0789</name>
</gene>
<evidence type="ECO:0000313" key="2">
    <source>
        <dbReference type="Proteomes" id="UP000029015"/>
    </source>
</evidence>
<dbReference type="Gene3D" id="3.40.50.1000">
    <property type="entry name" value="HAD superfamily/HAD-like"/>
    <property type="match status" value="1"/>
</dbReference>
<dbReference type="Gene3D" id="1.10.150.240">
    <property type="entry name" value="Putative phosphatase, domain 2"/>
    <property type="match status" value="1"/>
</dbReference>
<evidence type="ECO:0000313" key="1">
    <source>
        <dbReference type="EMBL" id="KFI40087.1"/>
    </source>
</evidence>
<dbReference type="InterPro" id="IPR023198">
    <property type="entry name" value="PGP-like_dom2"/>
</dbReference>
<dbReference type="GO" id="GO:0016791">
    <property type="term" value="F:phosphatase activity"/>
    <property type="evidence" value="ECO:0007669"/>
    <property type="project" value="TreeGrafter"/>
</dbReference>
<dbReference type="Pfam" id="PF00702">
    <property type="entry name" value="Hydrolase"/>
    <property type="match status" value="1"/>
</dbReference>